<organism evidence="1 2">
    <name type="scientific">Dreissena polymorpha</name>
    <name type="common">Zebra mussel</name>
    <name type="synonym">Mytilus polymorpha</name>
    <dbReference type="NCBI Taxonomy" id="45954"/>
    <lineage>
        <taxon>Eukaryota</taxon>
        <taxon>Metazoa</taxon>
        <taxon>Spiralia</taxon>
        <taxon>Lophotrochozoa</taxon>
        <taxon>Mollusca</taxon>
        <taxon>Bivalvia</taxon>
        <taxon>Autobranchia</taxon>
        <taxon>Heteroconchia</taxon>
        <taxon>Euheterodonta</taxon>
        <taxon>Imparidentia</taxon>
        <taxon>Neoheterodontei</taxon>
        <taxon>Myida</taxon>
        <taxon>Dreissenoidea</taxon>
        <taxon>Dreissenidae</taxon>
        <taxon>Dreissena</taxon>
    </lineage>
</organism>
<sequence>MGKQGLGEMNDNGERFADLCATNNLVIGGSVFHHSRNTWLLECHQSCQRRTRLTTCASQECFVALFRMYV</sequence>
<comment type="caution">
    <text evidence="1">The sequence shown here is derived from an EMBL/GenBank/DDBJ whole genome shotgun (WGS) entry which is preliminary data.</text>
</comment>
<proteinExistence type="predicted"/>
<dbReference type="Proteomes" id="UP000828390">
    <property type="component" value="Unassembled WGS sequence"/>
</dbReference>
<evidence type="ECO:0000313" key="1">
    <source>
        <dbReference type="EMBL" id="KAH3860472.1"/>
    </source>
</evidence>
<keyword evidence="2" id="KW-1185">Reference proteome</keyword>
<evidence type="ECO:0000313" key="2">
    <source>
        <dbReference type="Proteomes" id="UP000828390"/>
    </source>
</evidence>
<dbReference type="EMBL" id="JAIWYP010000002">
    <property type="protein sequence ID" value="KAH3860472.1"/>
    <property type="molecule type" value="Genomic_DNA"/>
</dbReference>
<protein>
    <submittedName>
        <fullName evidence="1">Uncharacterized protein</fullName>
    </submittedName>
</protein>
<reference evidence="1" key="2">
    <citation type="submission" date="2020-11" db="EMBL/GenBank/DDBJ databases">
        <authorList>
            <person name="McCartney M.A."/>
            <person name="Auch B."/>
            <person name="Kono T."/>
            <person name="Mallez S."/>
            <person name="Becker A."/>
            <person name="Gohl D.M."/>
            <person name="Silverstein K.A.T."/>
            <person name="Koren S."/>
            <person name="Bechman K.B."/>
            <person name="Herman A."/>
            <person name="Abrahante J.E."/>
            <person name="Garbe J."/>
        </authorList>
    </citation>
    <scope>NUCLEOTIDE SEQUENCE</scope>
    <source>
        <strain evidence="1">Duluth1</strain>
        <tissue evidence="1">Whole animal</tissue>
    </source>
</reference>
<dbReference type="AlphaFoldDB" id="A0A9D4LMV4"/>
<gene>
    <name evidence="1" type="ORF">DPMN_023372</name>
</gene>
<reference evidence="1" key="1">
    <citation type="journal article" date="2019" name="bioRxiv">
        <title>The Genome of the Zebra Mussel, Dreissena polymorpha: A Resource for Invasive Species Research.</title>
        <authorList>
            <person name="McCartney M.A."/>
            <person name="Auch B."/>
            <person name="Kono T."/>
            <person name="Mallez S."/>
            <person name="Zhang Y."/>
            <person name="Obille A."/>
            <person name="Becker A."/>
            <person name="Abrahante J.E."/>
            <person name="Garbe J."/>
            <person name="Badalamenti J.P."/>
            <person name="Herman A."/>
            <person name="Mangelson H."/>
            <person name="Liachko I."/>
            <person name="Sullivan S."/>
            <person name="Sone E.D."/>
            <person name="Koren S."/>
            <person name="Silverstein K.A.T."/>
            <person name="Beckman K.B."/>
            <person name="Gohl D.M."/>
        </authorList>
    </citation>
    <scope>NUCLEOTIDE SEQUENCE</scope>
    <source>
        <strain evidence="1">Duluth1</strain>
        <tissue evidence="1">Whole animal</tissue>
    </source>
</reference>
<accession>A0A9D4LMV4</accession>
<name>A0A9D4LMV4_DREPO</name>